<dbReference type="RefSeq" id="WP_210089136.1">
    <property type="nucleotide sequence ID" value="NZ_JAGGKG010000009.1"/>
</dbReference>
<comment type="caution">
    <text evidence="1">The sequence shown here is derived from an EMBL/GenBank/DDBJ whole genome shotgun (WGS) entry which is preliminary data.</text>
</comment>
<organism evidence="1 2">
    <name type="scientific">Paenibacillus turicensis</name>
    <dbReference type="NCBI Taxonomy" id="160487"/>
    <lineage>
        <taxon>Bacteria</taxon>
        <taxon>Bacillati</taxon>
        <taxon>Bacillota</taxon>
        <taxon>Bacilli</taxon>
        <taxon>Bacillales</taxon>
        <taxon>Paenibacillaceae</taxon>
        <taxon>Paenibacillus</taxon>
    </lineage>
</organism>
<gene>
    <name evidence="1" type="ORF">J2Z32_002132</name>
</gene>
<name>A0ABS4FSG2_9BACL</name>
<dbReference type="EMBL" id="JAGGKG010000009">
    <property type="protein sequence ID" value="MBP1905502.1"/>
    <property type="molecule type" value="Genomic_DNA"/>
</dbReference>
<evidence type="ECO:0000313" key="1">
    <source>
        <dbReference type="EMBL" id="MBP1905502.1"/>
    </source>
</evidence>
<proteinExistence type="predicted"/>
<protein>
    <submittedName>
        <fullName evidence="1">Uncharacterized protein</fullName>
    </submittedName>
</protein>
<accession>A0ABS4FSG2</accession>
<reference evidence="1 2" key="1">
    <citation type="submission" date="2021-03" db="EMBL/GenBank/DDBJ databases">
        <title>Genomic Encyclopedia of Type Strains, Phase IV (KMG-IV): sequencing the most valuable type-strain genomes for metagenomic binning, comparative biology and taxonomic classification.</title>
        <authorList>
            <person name="Goeker M."/>
        </authorList>
    </citation>
    <scope>NUCLEOTIDE SEQUENCE [LARGE SCALE GENOMIC DNA]</scope>
    <source>
        <strain evidence="1 2">DSM 14349</strain>
    </source>
</reference>
<keyword evidence="2" id="KW-1185">Reference proteome</keyword>
<evidence type="ECO:0000313" key="2">
    <source>
        <dbReference type="Proteomes" id="UP001519272"/>
    </source>
</evidence>
<dbReference type="Proteomes" id="UP001519272">
    <property type="component" value="Unassembled WGS sequence"/>
</dbReference>
<sequence>MRPLIIATFVNLNGIKPLFAAQLYDKHGNYTTSVVCPCDNPELAVQVALEMVEFAGYFGIVDFHTSDRSLFVAATLEPDLNTEIVHESDTSNIYREVVSGSDIYLEFYPEEQQEEIEEERPKLTGWRAKAVRFLEHLILKIYNMEVRSNEKVSGD</sequence>